<feature type="coiled-coil region" evidence="1">
    <location>
        <begin position="17"/>
        <end position="51"/>
    </location>
</feature>
<name>A0A9P8CEN6_9HELO</name>
<dbReference type="AlphaFoldDB" id="A0A9P8CEN6"/>
<protein>
    <recommendedName>
        <fullName evidence="4">BZIP domain-containing protein</fullName>
    </recommendedName>
</protein>
<keyword evidence="3" id="KW-1185">Reference proteome</keyword>
<dbReference type="InterPro" id="IPR046347">
    <property type="entry name" value="bZIP_sf"/>
</dbReference>
<organism evidence="2 3">
    <name type="scientific">Calycina marina</name>
    <dbReference type="NCBI Taxonomy" id="1763456"/>
    <lineage>
        <taxon>Eukaryota</taxon>
        <taxon>Fungi</taxon>
        <taxon>Dikarya</taxon>
        <taxon>Ascomycota</taxon>
        <taxon>Pezizomycotina</taxon>
        <taxon>Leotiomycetes</taxon>
        <taxon>Helotiales</taxon>
        <taxon>Pezizellaceae</taxon>
        <taxon>Calycina</taxon>
    </lineage>
</organism>
<feature type="non-terminal residue" evidence="2">
    <location>
        <position position="1"/>
    </location>
</feature>
<gene>
    <name evidence="2" type="ORF">BJ878DRAFT_410178</name>
</gene>
<dbReference type="Proteomes" id="UP000887226">
    <property type="component" value="Unassembled WGS sequence"/>
</dbReference>
<evidence type="ECO:0008006" key="4">
    <source>
        <dbReference type="Google" id="ProtNLM"/>
    </source>
</evidence>
<accession>A0A9P8CEN6</accession>
<evidence type="ECO:0000313" key="3">
    <source>
        <dbReference type="Proteomes" id="UP000887226"/>
    </source>
</evidence>
<reference evidence="2" key="1">
    <citation type="journal article" date="2021" name="IMA Fungus">
        <title>Genomic characterization of three marine fungi, including Emericellopsis atlantica sp. nov. with signatures of a generalist lifestyle and marine biomass degradation.</title>
        <authorList>
            <person name="Hagestad O.C."/>
            <person name="Hou L."/>
            <person name="Andersen J.H."/>
            <person name="Hansen E.H."/>
            <person name="Altermark B."/>
            <person name="Li C."/>
            <person name="Kuhnert E."/>
            <person name="Cox R.J."/>
            <person name="Crous P.W."/>
            <person name="Spatafora J.W."/>
            <person name="Lail K."/>
            <person name="Amirebrahimi M."/>
            <person name="Lipzen A."/>
            <person name="Pangilinan J."/>
            <person name="Andreopoulos W."/>
            <person name="Hayes R.D."/>
            <person name="Ng V."/>
            <person name="Grigoriev I.V."/>
            <person name="Jackson S.A."/>
            <person name="Sutton T.D.S."/>
            <person name="Dobson A.D.W."/>
            <person name="Rama T."/>
        </authorList>
    </citation>
    <scope>NUCLEOTIDE SEQUENCE</scope>
    <source>
        <strain evidence="2">TRa3180A</strain>
    </source>
</reference>
<evidence type="ECO:0000256" key="1">
    <source>
        <dbReference type="SAM" id="Coils"/>
    </source>
</evidence>
<dbReference type="Gene3D" id="1.20.5.170">
    <property type="match status" value="1"/>
</dbReference>
<feature type="non-terminal residue" evidence="2">
    <location>
        <position position="61"/>
    </location>
</feature>
<dbReference type="GO" id="GO:0003700">
    <property type="term" value="F:DNA-binding transcription factor activity"/>
    <property type="evidence" value="ECO:0007669"/>
    <property type="project" value="InterPro"/>
</dbReference>
<dbReference type="SUPFAM" id="SSF57959">
    <property type="entry name" value="Leucine zipper domain"/>
    <property type="match status" value="1"/>
</dbReference>
<proteinExistence type="predicted"/>
<evidence type="ECO:0000313" key="2">
    <source>
        <dbReference type="EMBL" id="KAG9244289.1"/>
    </source>
</evidence>
<dbReference type="OrthoDB" id="2257100at2759"/>
<dbReference type="EMBL" id="MU253916">
    <property type="protein sequence ID" value="KAG9244289.1"/>
    <property type="molecule type" value="Genomic_DNA"/>
</dbReference>
<sequence length="61" mass="6934">SKVQKRTLNTLAAYFYRQKCVNQATGLQKALEEAQAERDALKVKVARMKGELEVLRGILKK</sequence>
<keyword evidence="1" id="KW-0175">Coiled coil</keyword>
<comment type="caution">
    <text evidence="2">The sequence shown here is derived from an EMBL/GenBank/DDBJ whole genome shotgun (WGS) entry which is preliminary data.</text>
</comment>